<keyword evidence="9" id="KW-0137">Centromere</keyword>
<evidence type="ECO:0000256" key="6">
    <source>
        <dbReference type="ARBA" id="ARBA00022838"/>
    </source>
</evidence>
<keyword evidence="11" id="KW-1185">Reference proteome</keyword>
<keyword evidence="5" id="KW-0498">Mitosis</keyword>
<organism evidence="10 11">
    <name type="scientific">Zygosaccharomyces bailii (strain CLIB 213 / ATCC 58445 / CBS 680 / BCRC 21525 / NBRC 1098 / NCYC 1416 / NRRL Y-2227)</name>
    <dbReference type="NCBI Taxonomy" id="1333698"/>
    <lineage>
        <taxon>Eukaryota</taxon>
        <taxon>Fungi</taxon>
        <taxon>Dikarya</taxon>
        <taxon>Ascomycota</taxon>
        <taxon>Saccharomycotina</taxon>
        <taxon>Saccharomycetes</taxon>
        <taxon>Saccharomycetales</taxon>
        <taxon>Saccharomycetaceae</taxon>
        <taxon>Zygosaccharomyces</taxon>
    </lineage>
</organism>
<keyword evidence="3" id="KW-0158">Chromosome</keyword>
<dbReference type="GO" id="GO:0000070">
    <property type="term" value="P:mitotic sister chromatid segregation"/>
    <property type="evidence" value="ECO:0007669"/>
    <property type="project" value="TreeGrafter"/>
</dbReference>
<name>A0A8J2XC95_ZYGB2</name>
<sequence length="277" mass="31939">MAAPTMKSTSILTEHLQYPAISLVDDIINAVNEVMYKCTAAMEKYLLERSKGAGKDYTEEIRVGIAKLETLLEHSVDKNFDKLELYVLRNVLRIPQELLDANVFRLSYQRDLLIPSDAQKSSSISQLEEKGRQIEQSLQRNYELRRRLETGNALKQRIMKFKTLVRQMLECEDSPQSQELVRVLAPIDDSLKLVTAQLRQLYVDSEEQASMEKVLQVHSKFQTHRSCDRRSMYIDTETKRILGPQKKENEAQQAEEGDFNIKIESPDLTMLQGLLES</sequence>
<comment type="subcellular location">
    <subcellularLocation>
        <location evidence="1">Chromosome</location>
        <location evidence="1">Centromere</location>
        <location evidence="1">Kinetochore</location>
    </subcellularLocation>
</comment>
<dbReference type="OrthoDB" id="1884855at2759"/>
<evidence type="ECO:0000313" key="11">
    <source>
        <dbReference type="Proteomes" id="UP000019375"/>
    </source>
</evidence>
<keyword evidence="8" id="KW-0131">Cell cycle</keyword>
<keyword evidence="6" id="KW-0995">Kinetochore</keyword>
<evidence type="ECO:0000256" key="2">
    <source>
        <dbReference type="ARBA" id="ARBA00008643"/>
    </source>
</evidence>
<evidence type="ECO:0000256" key="9">
    <source>
        <dbReference type="ARBA" id="ARBA00023328"/>
    </source>
</evidence>
<proteinExistence type="inferred from homology"/>
<evidence type="ECO:0000313" key="10">
    <source>
        <dbReference type="EMBL" id="CDF90604.1"/>
    </source>
</evidence>
<dbReference type="GO" id="GO:0000444">
    <property type="term" value="C:MIS12/MIND type complex"/>
    <property type="evidence" value="ECO:0007669"/>
    <property type="project" value="TreeGrafter"/>
</dbReference>
<evidence type="ECO:0000256" key="3">
    <source>
        <dbReference type="ARBA" id="ARBA00022454"/>
    </source>
</evidence>
<dbReference type="GO" id="GO:0051301">
    <property type="term" value="P:cell division"/>
    <property type="evidence" value="ECO:0007669"/>
    <property type="project" value="UniProtKB-KW"/>
</dbReference>
<evidence type="ECO:0000256" key="7">
    <source>
        <dbReference type="ARBA" id="ARBA00023054"/>
    </source>
</evidence>
<dbReference type="EMBL" id="HG316460">
    <property type="protein sequence ID" value="CDF90604.1"/>
    <property type="molecule type" value="Genomic_DNA"/>
</dbReference>
<gene>
    <name evidence="10" type="ORF">BN860_04896g</name>
</gene>
<evidence type="ECO:0000256" key="1">
    <source>
        <dbReference type="ARBA" id="ARBA00004629"/>
    </source>
</evidence>
<protein>
    <submittedName>
        <fullName evidence="10">ZYBA0S07-04896g1_1</fullName>
    </submittedName>
</protein>
<dbReference type="PANTHER" id="PTHR14527">
    <property type="entry name" value="PROTEIN MIS12 HOMOLOG"/>
    <property type="match status" value="1"/>
</dbReference>
<comment type="similarity">
    <text evidence="2">Belongs to the mis12 family.</text>
</comment>
<keyword evidence="7" id="KW-0175">Coiled coil</keyword>
<dbReference type="InterPro" id="IPR008685">
    <property type="entry name" value="Centromere_Mis12"/>
</dbReference>
<accession>A0A8J2XC95</accession>
<evidence type="ECO:0000256" key="8">
    <source>
        <dbReference type="ARBA" id="ARBA00023306"/>
    </source>
</evidence>
<dbReference type="GO" id="GO:0051382">
    <property type="term" value="P:kinetochore assembly"/>
    <property type="evidence" value="ECO:0007669"/>
    <property type="project" value="TreeGrafter"/>
</dbReference>
<dbReference type="Pfam" id="PF05859">
    <property type="entry name" value="Mis12"/>
    <property type="match status" value="1"/>
</dbReference>
<dbReference type="Proteomes" id="UP000019375">
    <property type="component" value="Unassembled WGS sequence"/>
</dbReference>
<evidence type="ECO:0000256" key="4">
    <source>
        <dbReference type="ARBA" id="ARBA00022618"/>
    </source>
</evidence>
<dbReference type="AlphaFoldDB" id="A0A8J2XC95"/>
<keyword evidence="4" id="KW-0132">Cell division</keyword>
<dbReference type="GO" id="GO:0005634">
    <property type="term" value="C:nucleus"/>
    <property type="evidence" value="ECO:0007669"/>
    <property type="project" value="InterPro"/>
</dbReference>
<reference evidence="11" key="1">
    <citation type="journal article" date="2013" name="Genome Announc.">
        <title>Genome sequence of the food spoilage yeast Zygosaccharomyces bailii CLIB 213(T).</title>
        <authorList>
            <person name="Galeote V."/>
            <person name="Bigey F."/>
            <person name="Devillers H."/>
            <person name="Neuveglise C."/>
            <person name="Dequin S."/>
        </authorList>
    </citation>
    <scope>NUCLEOTIDE SEQUENCE [LARGE SCALE GENOMIC DNA]</scope>
    <source>
        <strain evidence="11">CLIB 213 / ATCC 58445 / CBS 680 / CCRC 21525 / NBRC 1098 / NCYC 1416 / NRRL Y-2227</strain>
    </source>
</reference>
<evidence type="ECO:0000256" key="5">
    <source>
        <dbReference type="ARBA" id="ARBA00022776"/>
    </source>
</evidence>
<dbReference type="PANTHER" id="PTHR14527:SF2">
    <property type="entry name" value="PROTEIN MIS12 HOMOLOG"/>
    <property type="match status" value="1"/>
</dbReference>